<proteinExistence type="predicted"/>
<reference evidence="2" key="1">
    <citation type="submission" date="2021-04" db="EMBL/GenBank/DDBJ databases">
        <title>Difference and commonality of drug resistance evolution in various bacteria. and drug sensitivity profiles.</title>
        <authorList>
            <person name="Maeda T."/>
            <person name="Shibai A."/>
            <person name="Kawada K."/>
            <person name="Kotani H."/>
            <person name="Tarusawa Y."/>
            <person name="Tanabe K."/>
            <person name="Furusawa C."/>
        </authorList>
    </citation>
    <scope>NUCLEOTIDE SEQUENCE</scope>
    <source>
        <strain evidence="2">JCM 8580</strain>
    </source>
</reference>
<dbReference type="AlphaFoldDB" id="A0AA86J3E3"/>
<dbReference type="InterPro" id="IPR021326">
    <property type="entry name" value="DUF2931"/>
</dbReference>
<dbReference type="EMBL" id="AP024590">
    <property type="protein sequence ID" value="BCU53589.1"/>
    <property type="molecule type" value="Genomic_DNA"/>
</dbReference>
<protein>
    <recommendedName>
        <fullName evidence="4">DUF2931 family protein</fullName>
    </recommendedName>
</protein>
<evidence type="ECO:0000313" key="3">
    <source>
        <dbReference type="Proteomes" id="UP000682928"/>
    </source>
</evidence>
<accession>A0AA86J3E3</accession>
<name>A0AA86J3E3_9ENTR</name>
<dbReference type="PROSITE" id="PS51257">
    <property type="entry name" value="PROKAR_LIPOPROTEIN"/>
    <property type="match status" value="1"/>
</dbReference>
<gene>
    <name evidence="2" type="ORF">ENKO_01830</name>
</gene>
<evidence type="ECO:0008006" key="4">
    <source>
        <dbReference type="Google" id="ProtNLM"/>
    </source>
</evidence>
<dbReference type="Pfam" id="PF11153">
    <property type="entry name" value="DUF2931"/>
    <property type="match status" value="1"/>
</dbReference>
<sequence>MKHIWISTLIAAALLSGCHAQEPDKRPLQTDEAMSGDWTLPYGQWGFAFFTPKELSAQVRHARIIDTDGYLYRFYTLDGTQDNPDSIVFWSSKVRRSSIHFNKANKPPQYMVFCWDSLIDKKTYETRLVFSPETWRRMKTPASHVDRKGQTVWYDRMLFGLAPRGKVRVWLQDIGDYPNLPVTPIKLETVSGDKLRLCKSMVRDKASYIPIKSIEEFIKDKTYPYGEW</sequence>
<evidence type="ECO:0000256" key="1">
    <source>
        <dbReference type="SAM" id="SignalP"/>
    </source>
</evidence>
<feature type="chain" id="PRO_5041685035" description="DUF2931 family protein" evidence="1">
    <location>
        <begin position="21"/>
        <end position="228"/>
    </location>
</feature>
<evidence type="ECO:0000313" key="2">
    <source>
        <dbReference type="EMBL" id="BCU53589.1"/>
    </source>
</evidence>
<organism evidence="2 3">
    <name type="scientific">Enterobacter kobei</name>
    <dbReference type="NCBI Taxonomy" id="208224"/>
    <lineage>
        <taxon>Bacteria</taxon>
        <taxon>Pseudomonadati</taxon>
        <taxon>Pseudomonadota</taxon>
        <taxon>Gammaproteobacteria</taxon>
        <taxon>Enterobacterales</taxon>
        <taxon>Enterobacteriaceae</taxon>
        <taxon>Enterobacter</taxon>
        <taxon>Enterobacter cloacae complex</taxon>
    </lineage>
</organism>
<keyword evidence="1" id="KW-0732">Signal</keyword>
<dbReference type="Proteomes" id="UP000682928">
    <property type="component" value="Chromosome"/>
</dbReference>
<feature type="signal peptide" evidence="1">
    <location>
        <begin position="1"/>
        <end position="20"/>
    </location>
</feature>
<dbReference type="RefSeq" id="WP_088221100.1">
    <property type="nucleotide sequence ID" value="NZ_AP024590.1"/>
</dbReference>